<evidence type="ECO:0000313" key="2">
    <source>
        <dbReference type="Proteomes" id="UP000814128"/>
    </source>
</evidence>
<protein>
    <submittedName>
        <fullName evidence="1">Uncharacterized protein</fullName>
    </submittedName>
</protein>
<dbReference type="EMBL" id="MU273650">
    <property type="protein sequence ID" value="KAI0029902.1"/>
    <property type="molecule type" value="Genomic_DNA"/>
</dbReference>
<dbReference type="Proteomes" id="UP000814128">
    <property type="component" value="Unassembled WGS sequence"/>
</dbReference>
<organism evidence="1 2">
    <name type="scientific">Vararia minispora EC-137</name>
    <dbReference type="NCBI Taxonomy" id="1314806"/>
    <lineage>
        <taxon>Eukaryota</taxon>
        <taxon>Fungi</taxon>
        <taxon>Dikarya</taxon>
        <taxon>Basidiomycota</taxon>
        <taxon>Agaricomycotina</taxon>
        <taxon>Agaricomycetes</taxon>
        <taxon>Russulales</taxon>
        <taxon>Lachnocladiaceae</taxon>
        <taxon>Vararia</taxon>
    </lineage>
</organism>
<evidence type="ECO:0000313" key="1">
    <source>
        <dbReference type="EMBL" id="KAI0029902.1"/>
    </source>
</evidence>
<comment type="caution">
    <text evidence="1">The sequence shown here is derived from an EMBL/GenBank/DDBJ whole genome shotgun (WGS) entry which is preliminary data.</text>
</comment>
<accession>A0ACB8QE29</accession>
<keyword evidence="2" id="KW-1185">Reference proteome</keyword>
<sequence length="417" mass="46632">MLDVSPLSDLMDAGLYRDLQISAYLEFSALTLLCYDHIVTLSMEVPRLWRRPLSRPSLLFFGIRYTPLALNIASTVLGYAPLPAVLVLVRLSSFALQFTLMLRAERHSCPTFALFIRLKLLITQLYICILMALRIMAMYSNKRCISVTVSGAFLVLSAASIVVLAFGANKNVYIYAGGNVRRCQAGMTDTRKHVVLCPRTITGMTVRLFLKGGAFAWVAQTMFDAFIVVLTVFRTFTSRREDGRTTFYTWSLGDIMFRDGVYSRYFGVFGIVILHSPGAMYFVVISLANLANILTFYMARCSQAPPARLSLYARQFVRIHPGSISSAPTAILRQRSIATIMISRLILNLHEAAARTARASHVMQMVSFIESSECIEVVSDRRAYFDRLVHADLDDETAMVLEEVRGGVPRQQPPVAA</sequence>
<gene>
    <name evidence="1" type="ORF">K488DRAFT_88282</name>
</gene>
<reference evidence="1" key="2">
    <citation type="journal article" date="2022" name="New Phytol.">
        <title>Evolutionary transition to the ectomycorrhizal habit in the genomes of a hyperdiverse lineage of mushroom-forming fungi.</title>
        <authorList>
            <person name="Looney B."/>
            <person name="Miyauchi S."/>
            <person name="Morin E."/>
            <person name="Drula E."/>
            <person name="Courty P.E."/>
            <person name="Kohler A."/>
            <person name="Kuo A."/>
            <person name="LaButti K."/>
            <person name="Pangilinan J."/>
            <person name="Lipzen A."/>
            <person name="Riley R."/>
            <person name="Andreopoulos W."/>
            <person name="He G."/>
            <person name="Johnson J."/>
            <person name="Nolan M."/>
            <person name="Tritt A."/>
            <person name="Barry K.W."/>
            <person name="Grigoriev I.V."/>
            <person name="Nagy L.G."/>
            <person name="Hibbett D."/>
            <person name="Henrissat B."/>
            <person name="Matheny P.B."/>
            <person name="Labbe J."/>
            <person name="Martin F.M."/>
        </authorList>
    </citation>
    <scope>NUCLEOTIDE SEQUENCE</scope>
    <source>
        <strain evidence="1">EC-137</strain>
    </source>
</reference>
<reference evidence="1" key="1">
    <citation type="submission" date="2021-02" db="EMBL/GenBank/DDBJ databases">
        <authorList>
            <consortium name="DOE Joint Genome Institute"/>
            <person name="Ahrendt S."/>
            <person name="Looney B.P."/>
            <person name="Miyauchi S."/>
            <person name="Morin E."/>
            <person name="Drula E."/>
            <person name="Courty P.E."/>
            <person name="Chicoki N."/>
            <person name="Fauchery L."/>
            <person name="Kohler A."/>
            <person name="Kuo A."/>
            <person name="Labutti K."/>
            <person name="Pangilinan J."/>
            <person name="Lipzen A."/>
            <person name="Riley R."/>
            <person name="Andreopoulos W."/>
            <person name="He G."/>
            <person name="Johnson J."/>
            <person name="Barry K.W."/>
            <person name="Grigoriev I.V."/>
            <person name="Nagy L."/>
            <person name="Hibbett D."/>
            <person name="Henrissat B."/>
            <person name="Matheny P.B."/>
            <person name="Labbe J."/>
            <person name="Martin F."/>
        </authorList>
    </citation>
    <scope>NUCLEOTIDE SEQUENCE</scope>
    <source>
        <strain evidence="1">EC-137</strain>
    </source>
</reference>
<proteinExistence type="predicted"/>
<name>A0ACB8QE29_9AGAM</name>